<comment type="caution">
    <text evidence="1">The sequence shown here is derived from an EMBL/GenBank/DDBJ whole genome shotgun (WGS) entry which is preliminary data.</text>
</comment>
<organism evidence="1 2">
    <name type="scientific">Aphanothece hegewaldii CCALA 016</name>
    <dbReference type="NCBI Taxonomy" id="2107694"/>
    <lineage>
        <taxon>Bacteria</taxon>
        <taxon>Bacillati</taxon>
        <taxon>Cyanobacteriota</taxon>
        <taxon>Cyanophyceae</taxon>
        <taxon>Oscillatoriophycideae</taxon>
        <taxon>Chroococcales</taxon>
        <taxon>Aphanothecaceae</taxon>
        <taxon>Aphanothece</taxon>
    </lineage>
</organism>
<protein>
    <submittedName>
        <fullName evidence="1">Uncharacterized protein</fullName>
    </submittedName>
</protein>
<dbReference type="RefSeq" id="WP_106458735.1">
    <property type="nucleotide sequence ID" value="NZ_PXOH01000031.1"/>
</dbReference>
<gene>
    <name evidence="1" type="ORF">C7H19_20250</name>
</gene>
<dbReference type="EMBL" id="PXOH01000031">
    <property type="protein sequence ID" value="PSF33332.1"/>
    <property type="molecule type" value="Genomic_DNA"/>
</dbReference>
<evidence type="ECO:0000313" key="2">
    <source>
        <dbReference type="Proteomes" id="UP000239001"/>
    </source>
</evidence>
<accession>A0A2T1LSX9</accession>
<dbReference type="Proteomes" id="UP000239001">
    <property type="component" value="Unassembled WGS sequence"/>
</dbReference>
<dbReference type="AlphaFoldDB" id="A0A2T1LSX9"/>
<proteinExistence type="predicted"/>
<dbReference type="OrthoDB" id="8896638at2"/>
<reference evidence="1 2" key="1">
    <citation type="submission" date="2018-03" db="EMBL/GenBank/DDBJ databases">
        <title>The ancient ancestry and fast evolution of plastids.</title>
        <authorList>
            <person name="Moore K.R."/>
            <person name="Magnabosco C."/>
            <person name="Momper L."/>
            <person name="Gold D.A."/>
            <person name="Bosak T."/>
            <person name="Fournier G.P."/>
        </authorList>
    </citation>
    <scope>NUCLEOTIDE SEQUENCE [LARGE SCALE GENOMIC DNA]</scope>
    <source>
        <strain evidence="1 2">CCALA 016</strain>
    </source>
</reference>
<sequence>MHTHLLDLDRLLEEAKKLPPAVTPDYRWRVLEFFCDGYLAHQQSALGIHYQAFVSPTYRPQQIVIAFDGMPVFALNGNQVALDRLVQPIDRYQCKPL</sequence>
<keyword evidence="2" id="KW-1185">Reference proteome</keyword>
<name>A0A2T1LSX9_9CHRO</name>
<reference evidence="1 2" key="2">
    <citation type="submission" date="2018-03" db="EMBL/GenBank/DDBJ databases">
        <authorList>
            <person name="Keele B.F."/>
        </authorList>
    </citation>
    <scope>NUCLEOTIDE SEQUENCE [LARGE SCALE GENOMIC DNA]</scope>
    <source>
        <strain evidence="1 2">CCALA 016</strain>
    </source>
</reference>
<evidence type="ECO:0000313" key="1">
    <source>
        <dbReference type="EMBL" id="PSF33332.1"/>
    </source>
</evidence>